<dbReference type="Proteomes" id="UP000054935">
    <property type="component" value="Unassembled WGS sequence"/>
</dbReference>
<sequence length="173" mass="17580">MLRTCFVAGLCFAAVSAQAFELTSPDIADGGDIAMKHVADVFGCTGENVSPALEWSGVPEGTGALALMVHDPDAPTGGAGFWHWIAVNIPANSTGITQGAAMPEGVTVRANDYGAEGWGGPCPPAGDPHRYVFTLYALPEALDVSGAPSKAVVGFMVNANATATASLTGMFGH</sequence>
<keyword evidence="1" id="KW-0732">Signal</keyword>
<dbReference type="InterPro" id="IPR008914">
    <property type="entry name" value="PEBP"/>
</dbReference>
<dbReference type="Gene3D" id="3.90.280.10">
    <property type="entry name" value="PEBP-like"/>
    <property type="match status" value="1"/>
</dbReference>
<dbReference type="InterPro" id="IPR005247">
    <property type="entry name" value="YbhB_YbcL/LppC-like"/>
</dbReference>
<evidence type="ECO:0000256" key="1">
    <source>
        <dbReference type="SAM" id="SignalP"/>
    </source>
</evidence>
<reference evidence="2 3" key="1">
    <citation type="submission" date="2015-09" db="EMBL/GenBank/DDBJ databases">
        <authorList>
            <consortium name="Swine Surveillance"/>
        </authorList>
    </citation>
    <scope>NUCLEOTIDE SEQUENCE [LARGE SCALE GENOMIC DNA]</scope>
    <source>
        <strain evidence="2 3">CECT 7648</strain>
    </source>
</reference>
<gene>
    <name evidence="2" type="ORF">TRN7648_01194</name>
</gene>
<dbReference type="OrthoDB" id="9797506at2"/>
<evidence type="ECO:0000313" key="3">
    <source>
        <dbReference type="Proteomes" id="UP000054935"/>
    </source>
</evidence>
<dbReference type="RefSeq" id="WP_058246718.1">
    <property type="nucleotide sequence ID" value="NZ_CYSE01000002.1"/>
</dbReference>
<feature type="signal peptide" evidence="1">
    <location>
        <begin position="1"/>
        <end position="19"/>
    </location>
</feature>
<dbReference type="SUPFAM" id="SSF49777">
    <property type="entry name" value="PEBP-like"/>
    <property type="match status" value="1"/>
</dbReference>
<dbReference type="PANTHER" id="PTHR30289">
    <property type="entry name" value="UNCHARACTERIZED PROTEIN YBCL-RELATED"/>
    <property type="match status" value="1"/>
</dbReference>
<dbReference type="EMBL" id="CYSE01000002">
    <property type="protein sequence ID" value="CUH76923.1"/>
    <property type="molecule type" value="Genomic_DNA"/>
</dbReference>
<keyword evidence="3" id="KW-1185">Reference proteome</keyword>
<dbReference type="CDD" id="cd00865">
    <property type="entry name" value="PEBP_bact_arch"/>
    <property type="match status" value="1"/>
</dbReference>
<organism evidence="2 3">
    <name type="scientific">Tropicibacter naphthalenivorans</name>
    <dbReference type="NCBI Taxonomy" id="441103"/>
    <lineage>
        <taxon>Bacteria</taxon>
        <taxon>Pseudomonadati</taxon>
        <taxon>Pseudomonadota</taxon>
        <taxon>Alphaproteobacteria</taxon>
        <taxon>Rhodobacterales</taxon>
        <taxon>Roseobacteraceae</taxon>
        <taxon>Tropicibacter</taxon>
    </lineage>
</organism>
<accession>A0A0P1GM81</accession>
<dbReference type="InterPro" id="IPR036610">
    <property type="entry name" value="PEBP-like_sf"/>
</dbReference>
<dbReference type="NCBIfam" id="TIGR00481">
    <property type="entry name" value="YbhB/YbcL family Raf kinase inhibitor-like protein"/>
    <property type="match status" value="1"/>
</dbReference>
<proteinExistence type="predicted"/>
<dbReference type="PANTHER" id="PTHR30289:SF1">
    <property type="entry name" value="PEBP (PHOSPHATIDYLETHANOLAMINE-BINDING PROTEIN) FAMILY PROTEIN"/>
    <property type="match status" value="1"/>
</dbReference>
<dbReference type="AlphaFoldDB" id="A0A0P1GM81"/>
<dbReference type="Pfam" id="PF01161">
    <property type="entry name" value="PBP"/>
    <property type="match status" value="1"/>
</dbReference>
<dbReference type="STRING" id="441103.TRN7648_01194"/>
<evidence type="ECO:0000313" key="2">
    <source>
        <dbReference type="EMBL" id="CUH76923.1"/>
    </source>
</evidence>
<feature type="chain" id="PRO_5006063582" evidence="1">
    <location>
        <begin position="20"/>
        <end position="173"/>
    </location>
</feature>
<name>A0A0P1GM81_9RHOB</name>
<protein>
    <submittedName>
        <fullName evidence="2">Putative kinase inhibitor</fullName>
    </submittedName>
</protein>